<dbReference type="GO" id="GO:0005886">
    <property type="term" value="C:plasma membrane"/>
    <property type="evidence" value="ECO:0007669"/>
    <property type="project" value="UniProtKB-SubCell"/>
</dbReference>
<name>A0A166I2Y8_NODSP</name>
<accession>A0A166I2Y8</accession>
<keyword evidence="5 6" id="KW-0472">Membrane</keyword>
<comment type="caution">
    <text evidence="8">The sequence shown here is derived from an EMBL/GenBank/DDBJ whole genome shotgun (WGS) entry which is preliminary data.</text>
</comment>
<dbReference type="PANTHER" id="PTHR12677:SF59">
    <property type="entry name" value="GOLGI APPARATUS MEMBRANE PROTEIN TVP38-RELATED"/>
    <property type="match status" value="1"/>
</dbReference>
<dbReference type="OrthoDB" id="9812980at2"/>
<keyword evidence="3 6" id="KW-0812">Transmembrane</keyword>
<dbReference type="PANTHER" id="PTHR12677">
    <property type="entry name" value="GOLGI APPARATUS MEMBRANE PROTEIN TVP38-RELATED"/>
    <property type="match status" value="1"/>
</dbReference>
<keyword evidence="4 6" id="KW-1133">Transmembrane helix</keyword>
<feature type="domain" description="VTT" evidence="7">
    <location>
        <begin position="100"/>
        <end position="217"/>
    </location>
</feature>
<gene>
    <name evidence="8" type="ORF">A2T98_21385</name>
</gene>
<sequence length="282" mass="30481">MLKPAITNLILPQRQKPTIADISTRNWQKLVKFTFLMLMAFGVALIFTAEPAWGQESAQNASGFNPQIWLRNALQWIDGLGAVGALAFILLYIVATVAFLPGSILTLGAGVVFGVVMGSLYVFIGATIGATAAFLVGRYLARGWVAKKIAGNNKFRAIDEAVGREGLKIVLLTRLSPIFPFNLLNYAYGVTGVSLKDYFLGSVGMIPGTIMYVYIGSLAGNIATIGTEAQPDNPGVQWAIRIIGFIATVAVTVYVTKVARKALEDEVLEYTDNDENQQINLN</sequence>
<feature type="transmembrane region" description="Helical" evidence="6">
    <location>
        <begin position="198"/>
        <end position="215"/>
    </location>
</feature>
<feature type="transmembrane region" description="Helical" evidence="6">
    <location>
        <begin position="120"/>
        <end position="141"/>
    </location>
</feature>
<evidence type="ECO:0000256" key="5">
    <source>
        <dbReference type="ARBA" id="ARBA00023136"/>
    </source>
</evidence>
<evidence type="ECO:0000313" key="8">
    <source>
        <dbReference type="EMBL" id="KZL47794.1"/>
    </source>
</evidence>
<comment type="subcellular location">
    <subcellularLocation>
        <location evidence="1 6">Cell membrane</location>
        <topology evidence="1 6">Multi-pass membrane protein</topology>
    </subcellularLocation>
</comment>
<dbReference type="InterPro" id="IPR015414">
    <property type="entry name" value="TMEM64"/>
</dbReference>
<evidence type="ECO:0000313" key="9">
    <source>
        <dbReference type="Proteomes" id="UP000076555"/>
    </source>
</evidence>
<feature type="transmembrane region" description="Helical" evidence="6">
    <location>
        <begin position="235"/>
        <end position="255"/>
    </location>
</feature>
<proteinExistence type="inferred from homology"/>
<protein>
    <recommendedName>
        <fullName evidence="6">TVP38/TMEM64 family membrane protein</fullName>
    </recommendedName>
</protein>
<organism evidence="8 9">
    <name type="scientific">Nodularia spumigena CENA596</name>
    <dbReference type="NCBI Taxonomy" id="1819295"/>
    <lineage>
        <taxon>Bacteria</taxon>
        <taxon>Bacillati</taxon>
        <taxon>Cyanobacteriota</taxon>
        <taxon>Cyanophyceae</taxon>
        <taxon>Nostocales</taxon>
        <taxon>Nodulariaceae</taxon>
        <taxon>Nodularia</taxon>
    </lineage>
</organism>
<keyword evidence="2 6" id="KW-1003">Cell membrane</keyword>
<dbReference type="RefSeq" id="WP_063874495.1">
    <property type="nucleotide sequence ID" value="NZ_CAWMRI010000281.1"/>
</dbReference>
<evidence type="ECO:0000256" key="3">
    <source>
        <dbReference type="ARBA" id="ARBA00022692"/>
    </source>
</evidence>
<reference evidence="8 9" key="1">
    <citation type="submission" date="2016-04" db="EMBL/GenBank/DDBJ databases">
        <title>Draft Genome Assembly of the Bloom-forming Cyanobacterium Nodularia spumigena Strain CENA596 in Shrimp Production Ponds.</title>
        <authorList>
            <person name="Popin R.V."/>
            <person name="Rigonato J."/>
            <person name="Abreu V.A."/>
            <person name="Andreote A.P."/>
            <person name="Silveira S.B."/>
            <person name="Odebrecht C."/>
            <person name="Fiore M.F."/>
        </authorList>
    </citation>
    <scope>NUCLEOTIDE SEQUENCE [LARGE SCALE GENOMIC DNA]</scope>
    <source>
        <strain evidence="8 9">CENA596</strain>
    </source>
</reference>
<feature type="transmembrane region" description="Helical" evidence="6">
    <location>
        <begin position="33"/>
        <end position="53"/>
    </location>
</feature>
<evidence type="ECO:0000256" key="4">
    <source>
        <dbReference type="ARBA" id="ARBA00022989"/>
    </source>
</evidence>
<evidence type="ECO:0000256" key="1">
    <source>
        <dbReference type="ARBA" id="ARBA00004651"/>
    </source>
</evidence>
<feature type="transmembrane region" description="Helical" evidence="6">
    <location>
        <begin position="74"/>
        <end position="100"/>
    </location>
</feature>
<dbReference type="AlphaFoldDB" id="A0A166I2Y8"/>
<dbReference type="Pfam" id="PF09335">
    <property type="entry name" value="VTT_dom"/>
    <property type="match status" value="1"/>
</dbReference>
<dbReference type="Proteomes" id="UP000076555">
    <property type="component" value="Unassembled WGS sequence"/>
</dbReference>
<evidence type="ECO:0000256" key="2">
    <source>
        <dbReference type="ARBA" id="ARBA00022475"/>
    </source>
</evidence>
<dbReference type="InterPro" id="IPR032816">
    <property type="entry name" value="VTT_dom"/>
</dbReference>
<evidence type="ECO:0000256" key="6">
    <source>
        <dbReference type="RuleBase" id="RU366058"/>
    </source>
</evidence>
<evidence type="ECO:0000259" key="7">
    <source>
        <dbReference type="Pfam" id="PF09335"/>
    </source>
</evidence>
<dbReference type="EMBL" id="LWAJ01000281">
    <property type="protein sequence ID" value="KZL47794.1"/>
    <property type="molecule type" value="Genomic_DNA"/>
</dbReference>
<comment type="similarity">
    <text evidence="6">Belongs to the TVP38/TMEM64 family.</text>
</comment>